<dbReference type="PANTHER" id="PTHR35529:SF2">
    <property type="entry name" value="SPORULATION PROTEIN YTAF-RELATED"/>
    <property type="match status" value="1"/>
</dbReference>
<organism evidence="6 7">
    <name type="scientific">Virgibacillus indicus</name>
    <dbReference type="NCBI Taxonomy" id="2024554"/>
    <lineage>
        <taxon>Bacteria</taxon>
        <taxon>Bacillati</taxon>
        <taxon>Bacillota</taxon>
        <taxon>Bacilli</taxon>
        <taxon>Bacillales</taxon>
        <taxon>Bacillaceae</taxon>
        <taxon>Virgibacillus</taxon>
    </lineage>
</organism>
<keyword evidence="1" id="KW-1003">Cell membrane</keyword>
<feature type="transmembrane region" description="Helical" evidence="5">
    <location>
        <begin position="152"/>
        <end position="173"/>
    </location>
</feature>
<dbReference type="RefSeq" id="WP_094886435.1">
    <property type="nucleotide sequence ID" value="NZ_NPMS01000006.1"/>
</dbReference>
<dbReference type="Proteomes" id="UP000216498">
    <property type="component" value="Unassembled WGS sequence"/>
</dbReference>
<feature type="transmembrane region" description="Helical" evidence="5">
    <location>
        <begin position="70"/>
        <end position="87"/>
    </location>
</feature>
<comment type="caution">
    <text evidence="6">The sequence shown here is derived from an EMBL/GenBank/DDBJ whole genome shotgun (WGS) entry which is preliminary data.</text>
</comment>
<dbReference type="OrthoDB" id="1679205at2"/>
<accession>A0A265N831</accession>
<dbReference type="EMBL" id="NPMS01000006">
    <property type="protein sequence ID" value="OZU88178.1"/>
    <property type="molecule type" value="Genomic_DNA"/>
</dbReference>
<evidence type="ECO:0000256" key="1">
    <source>
        <dbReference type="ARBA" id="ARBA00022475"/>
    </source>
</evidence>
<gene>
    <name evidence="6" type="primary">ytaF</name>
    <name evidence="6" type="ORF">CIL03_13735</name>
</gene>
<keyword evidence="7" id="KW-1185">Reference proteome</keyword>
<evidence type="ECO:0000313" key="6">
    <source>
        <dbReference type="EMBL" id="OZU88178.1"/>
    </source>
</evidence>
<dbReference type="InterPro" id="IPR014205">
    <property type="entry name" value="Spore_YtaF"/>
</dbReference>
<keyword evidence="4 5" id="KW-0472">Membrane</keyword>
<evidence type="ECO:0000313" key="7">
    <source>
        <dbReference type="Proteomes" id="UP000216498"/>
    </source>
</evidence>
<sequence length="202" mass="21342">MLFYTGLFFLVIAVSLDGFGVGITYGMRKILVPLSALFTIMCCSGIIVLAAMSIGSALSSFISPEVAKTIGGSILIFLGLFSLYNIIRPRQENASDESSQNYLTAVLSTPDKADLDQSGSITSHEALLLGAALALDAFGAGLGASMLGYAPILTAFLIAFMSGLFVFCGIRIGIVLSKTRQLQKMTFVPPLLLIALGIFNIL</sequence>
<keyword evidence="3 5" id="KW-1133">Transmembrane helix</keyword>
<evidence type="ECO:0000256" key="2">
    <source>
        <dbReference type="ARBA" id="ARBA00022692"/>
    </source>
</evidence>
<feature type="transmembrane region" description="Helical" evidence="5">
    <location>
        <begin position="37"/>
        <end position="58"/>
    </location>
</feature>
<keyword evidence="2 5" id="KW-0812">Transmembrane</keyword>
<dbReference type="PANTHER" id="PTHR35529">
    <property type="entry name" value="MANGANESE EFFLUX PUMP MNTP-RELATED"/>
    <property type="match status" value="1"/>
</dbReference>
<reference evidence="6 7" key="1">
    <citation type="submission" date="2017-08" db="EMBL/GenBank/DDBJ databases">
        <title>Virgibacillus indicus sp. nov. and Virgibacillus profoundi sp. nov, two moderately halophilic bacteria isolated from marine sediment by using the Microfluidic Streak Plate.</title>
        <authorList>
            <person name="Xu B."/>
            <person name="Hu B."/>
            <person name="Wang J."/>
            <person name="Zhu Y."/>
            <person name="Huang L."/>
            <person name="Du W."/>
            <person name="Huang Y."/>
        </authorList>
    </citation>
    <scope>NUCLEOTIDE SEQUENCE [LARGE SCALE GENOMIC DNA]</scope>
    <source>
        <strain evidence="6 7">IO3-P2-C2</strain>
    </source>
</reference>
<protein>
    <submittedName>
        <fullName evidence="6">Sporulation membrane protein YtaF</fullName>
    </submittedName>
</protein>
<dbReference type="NCBIfam" id="TIGR02840">
    <property type="entry name" value="spore_YtaF"/>
    <property type="match status" value="1"/>
</dbReference>
<dbReference type="Pfam" id="PF02659">
    <property type="entry name" value="Mntp"/>
    <property type="match status" value="2"/>
</dbReference>
<evidence type="ECO:0000256" key="3">
    <source>
        <dbReference type="ARBA" id="ARBA00022989"/>
    </source>
</evidence>
<feature type="transmembrane region" description="Helical" evidence="5">
    <location>
        <begin position="126"/>
        <end position="146"/>
    </location>
</feature>
<evidence type="ECO:0000256" key="4">
    <source>
        <dbReference type="ARBA" id="ARBA00023136"/>
    </source>
</evidence>
<dbReference type="InterPro" id="IPR003810">
    <property type="entry name" value="Mntp/YtaF"/>
</dbReference>
<dbReference type="AlphaFoldDB" id="A0A265N831"/>
<name>A0A265N831_9BACI</name>
<feature type="transmembrane region" description="Helical" evidence="5">
    <location>
        <begin position="6"/>
        <end position="25"/>
    </location>
</feature>
<proteinExistence type="predicted"/>
<evidence type="ECO:0000256" key="5">
    <source>
        <dbReference type="SAM" id="Phobius"/>
    </source>
</evidence>